<gene>
    <name evidence="5" type="ORF">VSX56_11335</name>
</gene>
<dbReference type="Gene3D" id="1.10.10.10">
    <property type="entry name" value="Winged helix-like DNA-binding domain superfamily/Winged helix DNA-binding domain"/>
    <property type="match status" value="1"/>
</dbReference>
<dbReference type="Pfam" id="PF08220">
    <property type="entry name" value="HTH_DeoR"/>
    <property type="match status" value="1"/>
</dbReference>
<dbReference type="SUPFAM" id="SSF46785">
    <property type="entry name" value="Winged helix' DNA-binding domain"/>
    <property type="match status" value="1"/>
</dbReference>
<evidence type="ECO:0000256" key="3">
    <source>
        <dbReference type="ARBA" id="ARBA00023163"/>
    </source>
</evidence>
<evidence type="ECO:0000256" key="2">
    <source>
        <dbReference type="ARBA" id="ARBA00023125"/>
    </source>
</evidence>
<dbReference type="PROSITE" id="PS00894">
    <property type="entry name" value="HTH_DEOR_1"/>
    <property type="match status" value="1"/>
</dbReference>
<dbReference type="RefSeq" id="WP_339115512.1">
    <property type="nucleotide sequence ID" value="NZ_JAYWLC010000008.1"/>
</dbReference>
<accession>A0ABV1SIK0</accession>
<dbReference type="InterPro" id="IPR037171">
    <property type="entry name" value="NagB/RpiA_transferase-like"/>
</dbReference>
<dbReference type="Proteomes" id="UP001438953">
    <property type="component" value="Unassembled WGS sequence"/>
</dbReference>
<reference evidence="5 6" key="1">
    <citation type="submission" date="2024-06" db="EMBL/GenBank/DDBJ databases">
        <title>Thioclava kandeliae sp. nov. from a rhizosphere soil sample of Kandelia candel in a mangrove.</title>
        <authorList>
            <person name="Mu T."/>
        </authorList>
    </citation>
    <scope>NUCLEOTIDE SEQUENCE [LARGE SCALE GENOMIC DNA]</scope>
    <source>
        <strain evidence="5 6">CPCC 100088</strain>
    </source>
</reference>
<dbReference type="Pfam" id="PF00455">
    <property type="entry name" value="DeoRC"/>
    <property type="match status" value="1"/>
</dbReference>
<dbReference type="SUPFAM" id="SSF100950">
    <property type="entry name" value="NagB/RpiA/CoA transferase-like"/>
    <property type="match status" value="1"/>
</dbReference>
<dbReference type="InterPro" id="IPR036388">
    <property type="entry name" value="WH-like_DNA-bd_sf"/>
</dbReference>
<keyword evidence="6" id="KW-1185">Reference proteome</keyword>
<protein>
    <submittedName>
        <fullName evidence="5">DeoR/GlpR family DNA-binding transcription regulator</fullName>
    </submittedName>
</protein>
<dbReference type="InterPro" id="IPR014036">
    <property type="entry name" value="DeoR-like_C"/>
</dbReference>
<comment type="caution">
    <text evidence="5">The sequence shown here is derived from an EMBL/GenBank/DDBJ whole genome shotgun (WGS) entry which is preliminary data.</text>
</comment>
<evidence type="ECO:0000259" key="4">
    <source>
        <dbReference type="PROSITE" id="PS51000"/>
    </source>
</evidence>
<dbReference type="PANTHER" id="PTHR30363">
    <property type="entry name" value="HTH-TYPE TRANSCRIPTIONAL REGULATOR SRLR-RELATED"/>
    <property type="match status" value="1"/>
</dbReference>
<evidence type="ECO:0000256" key="1">
    <source>
        <dbReference type="ARBA" id="ARBA00023015"/>
    </source>
</evidence>
<dbReference type="InterPro" id="IPR001034">
    <property type="entry name" value="DeoR_HTH"/>
</dbReference>
<keyword evidence="1" id="KW-0805">Transcription regulation</keyword>
<dbReference type="GO" id="GO:0003677">
    <property type="term" value="F:DNA binding"/>
    <property type="evidence" value="ECO:0007669"/>
    <property type="project" value="UniProtKB-KW"/>
</dbReference>
<keyword evidence="3" id="KW-0804">Transcription</keyword>
<dbReference type="EMBL" id="JAYWLC010000008">
    <property type="protein sequence ID" value="MER5172366.1"/>
    <property type="molecule type" value="Genomic_DNA"/>
</dbReference>
<sequence>MWSHERHSKILQLLEQEGKVATNLLADRFDVSRETVRRDLLEMERSGVLKRVHGGAVTQEQVEPEPAFESRVSQFTDQKQAIGELAASLIPQGSTCFIDAGSTTTAFAQTLARKGDYRVITNSFDIARQMTKGRNCDTLLLGGTPHVDVPATYGELTLSEIDRFRADFAIISPVAIDQLRGLTSYELHEAEVARKMIRNAHSCIVLSHSAKLNTESRVGICRLDEVEHLVTDSHAAPFKLPRGETHYAELG</sequence>
<organism evidence="5 6">
    <name type="scientific">Thioclava kandeliae</name>
    <dbReference type="NCBI Taxonomy" id="3070818"/>
    <lineage>
        <taxon>Bacteria</taxon>
        <taxon>Pseudomonadati</taxon>
        <taxon>Pseudomonadota</taxon>
        <taxon>Alphaproteobacteria</taxon>
        <taxon>Rhodobacterales</taxon>
        <taxon>Paracoccaceae</taxon>
        <taxon>Thioclava</taxon>
    </lineage>
</organism>
<evidence type="ECO:0000313" key="5">
    <source>
        <dbReference type="EMBL" id="MER5172366.1"/>
    </source>
</evidence>
<evidence type="ECO:0000313" key="6">
    <source>
        <dbReference type="Proteomes" id="UP001438953"/>
    </source>
</evidence>
<dbReference type="InterPro" id="IPR036390">
    <property type="entry name" value="WH_DNA-bd_sf"/>
</dbReference>
<dbReference type="InterPro" id="IPR050313">
    <property type="entry name" value="Carb_Metab_HTH_regulators"/>
</dbReference>
<dbReference type="SMART" id="SM00420">
    <property type="entry name" value="HTH_DEOR"/>
    <property type="match status" value="1"/>
</dbReference>
<dbReference type="PRINTS" id="PR00037">
    <property type="entry name" value="HTHLACR"/>
</dbReference>
<dbReference type="Gene3D" id="3.30.750.70">
    <property type="entry name" value="4-hydroxybutyrate coenzyme like domains"/>
    <property type="match status" value="1"/>
</dbReference>
<dbReference type="SMART" id="SM01134">
    <property type="entry name" value="DeoRC"/>
    <property type="match status" value="1"/>
</dbReference>
<keyword evidence="2 5" id="KW-0238">DNA-binding</keyword>
<dbReference type="PROSITE" id="PS51000">
    <property type="entry name" value="HTH_DEOR_2"/>
    <property type="match status" value="1"/>
</dbReference>
<name>A0ABV1SIK0_9RHOB</name>
<dbReference type="PANTHER" id="PTHR30363:SF44">
    <property type="entry name" value="AGA OPERON TRANSCRIPTIONAL REPRESSOR-RELATED"/>
    <property type="match status" value="1"/>
</dbReference>
<feature type="domain" description="HTH deoR-type" evidence="4">
    <location>
        <begin position="3"/>
        <end position="58"/>
    </location>
</feature>
<proteinExistence type="predicted"/>
<dbReference type="InterPro" id="IPR018356">
    <property type="entry name" value="Tscrpt_reg_HTH_DeoR_CS"/>
</dbReference>